<accession>A0A067RKY8</accession>
<dbReference type="InterPro" id="IPR050541">
    <property type="entry name" value="LRR_TM_domain-containing"/>
</dbReference>
<keyword evidence="1" id="KW-0433">Leucine-rich repeat</keyword>
<dbReference type="EMBL" id="KK852614">
    <property type="protein sequence ID" value="KDR20196.1"/>
    <property type="molecule type" value="Genomic_DNA"/>
</dbReference>
<feature type="domain" description="Ig-like" evidence="9">
    <location>
        <begin position="265"/>
        <end position="362"/>
    </location>
</feature>
<dbReference type="PROSITE" id="PS50835">
    <property type="entry name" value="IG_LIKE"/>
    <property type="match status" value="1"/>
</dbReference>
<feature type="region of interest" description="Disordered" evidence="6">
    <location>
        <begin position="452"/>
        <end position="477"/>
    </location>
</feature>
<keyword evidence="4" id="KW-1015">Disulfide bond</keyword>
<dbReference type="OMA" id="THNGFMT"/>
<feature type="chain" id="PRO_5001645282" evidence="8">
    <location>
        <begin position="22"/>
        <end position="841"/>
    </location>
</feature>
<dbReference type="InterPro" id="IPR013783">
    <property type="entry name" value="Ig-like_fold"/>
</dbReference>
<dbReference type="SMART" id="SM00369">
    <property type="entry name" value="LRR_TYP"/>
    <property type="match status" value="5"/>
</dbReference>
<evidence type="ECO:0000256" key="8">
    <source>
        <dbReference type="SAM" id="SignalP"/>
    </source>
</evidence>
<evidence type="ECO:0000256" key="6">
    <source>
        <dbReference type="SAM" id="MobiDB-lite"/>
    </source>
</evidence>
<reference evidence="10 11" key="1">
    <citation type="journal article" date="2014" name="Nat. Commun.">
        <title>Molecular traces of alternative social organization in a termite genome.</title>
        <authorList>
            <person name="Terrapon N."/>
            <person name="Li C."/>
            <person name="Robertson H.M."/>
            <person name="Ji L."/>
            <person name="Meng X."/>
            <person name="Booth W."/>
            <person name="Chen Z."/>
            <person name="Childers C.P."/>
            <person name="Glastad K.M."/>
            <person name="Gokhale K."/>
            <person name="Gowin J."/>
            <person name="Gronenberg W."/>
            <person name="Hermansen R.A."/>
            <person name="Hu H."/>
            <person name="Hunt B.G."/>
            <person name="Huylmans A.K."/>
            <person name="Khalil S.M."/>
            <person name="Mitchell R.D."/>
            <person name="Munoz-Torres M.C."/>
            <person name="Mustard J.A."/>
            <person name="Pan H."/>
            <person name="Reese J.T."/>
            <person name="Scharf M.E."/>
            <person name="Sun F."/>
            <person name="Vogel H."/>
            <person name="Xiao J."/>
            <person name="Yang W."/>
            <person name="Yang Z."/>
            <person name="Yang Z."/>
            <person name="Zhou J."/>
            <person name="Zhu J."/>
            <person name="Brent C.S."/>
            <person name="Elsik C.G."/>
            <person name="Goodisman M.A."/>
            <person name="Liberles D.A."/>
            <person name="Roe R.M."/>
            <person name="Vargo E.L."/>
            <person name="Vilcinskas A."/>
            <person name="Wang J."/>
            <person name="Bornberg-Bauer E."/>
            <person name="Korb J."/>
            <person name="Zhang G."/>
            <person name="Liebig J."/>
        </authorList>
    </citation>
    <scope>NUCLEOTIDE SEQUENCE [LARGE SCALE GENOMIC DNA]</scope>
    <source>
        <tissue evidence="10">Whole organism</tissue>
    </source>
</reference>
<dbReference type="Pfam" id="PF13855">
    <property type="entry name" value="LRR_8"/>
    <property type="match status" value="2"/>
</dbReference>
<dbReference type="InterPro" id="IPR000483">
    <property type="entry name" value="Cys-rich_flank_reg_C"/>
</dbReference>
<feature type="region of interest" description="Disordered" evidence="6">
    <location>
        <begin position="616"/>
        <end position="841"/>
    </location>
</feature>
<name>A0A067RKY8_ZOONE</name>
<dbReference type="PANTHER" id="PTHR24369">
    <property type="entry name" value="ANTIGEN BSP, PUTATIVE-RELATED"/>
    <property type="match status" value="1"/>
</dbReference>
<evidence type="ECO:0000313" key="11">
    <source>
        <dbReference type="Proteomes" id="UP000027135"/>
    </source>
</evidence>
<organism evidence="10 11">
    <name type="scientific">Zootermopsis nevadensis</name>
    <name type="common">Dampwood termite</name>
    <dbReference type="NCBI Taxonomy" id="136037"/>
    <lineage>
        <taxon>Eukaryota</taxon>
        <taxon>Metazoa</taxon>
        <taxon>Ecdysozoa</taxon>
        <taxon>Arthropoda</taxon>
        <taxon>Hexapoda</taxon>
        <taxon>Insecta</taxon>
        <taxon>Pterygota</taxon>
        <taxon>Neoptera</taxon>
        <taxon>Polyneoptera</taxon>
        <taxon>Dictyoptera</taxon>
        <taxon>Blattodea</taxon>
        <taxon>Blattoidea</taxon>
        <taxon>Termitoidae</taxon>
        <taxon>Termopsidae</taxon>
        <taxon>Zootermopsis</taxon>
    </lineage>
</organism>
<keyword evidence="7" id="KW-1133">Transmembrane helix</keyword>
<dbReference type="InterPro" id="IPR003598">
    <property type="entry name" value="Ig_sub2"/>
</dbReference>
<evidence type="ECO:0000256" key="7">
    <source>
        <dbReference type="SAM" id="Phobius"/>
    </source>
</evidence>
<dbReference type="STRING" id="136037.A0A067RKY8"/>
<feature type="compositionally biased region" description="Polar residues" evidence="6">
    <location>
        <begin position="652"/>
        <end position="664"/>
    </location>
</feature>
<evidence type="ECO:0000256" key="5">
    <source>
        <dbReference type="ARBA" id="ARBA00023319"/>
    </source>
</evidence>
<sequence length="841" mass="91554">MMALGWHCLALFVALLMTTWADTDWTKCPQFCKCKWVSGRKAAECTNSSLTSVPDGLSPDIQILDLAGSALRELPMKAFDRVKLVNLHKLYLRDCGIQELHKEAFHGLAILIELDLSGNQIHTLHPGIFRNNVRLRVLYLSRNPIEKLEDGLFSDMTYLQTVDLSGCHLSHIGRKTFVNTPNLKSLALDGNNLTTMKVETLEPLNILGGLVLHHNPWVCDCHLKEFRDWTIARNLYAQPTACAEPPVLHGKQWSDLSSNDLACKPQIVYPTFGTSIEVDGGNVTLTCQVNGNPMPDVHWVFNSRIIGNYSRRMYGDQRYVVTESTDKTRWVNLTVTNVRNQDRGDYTCVAKSGGGVVERNVSLVVNYQRGTVMVAGGSGGISEAWPLYAGLVIGMLVIIIIVLSLSYCYCRHRRSRNNNCNTKKAPSDGMLSSNGDISGYAEMSEQEKSLLTKVNPVQKPPRRHERPSVTSSGTELTDMKCNLLDNGSVLLAGGSVVSSDDRLEDRSVDSTDSVPQQQSQDGLDADSGHSENARAYPPDLLSFPSRGSQVSPAGSTASTAPDSTRLPAQHGPQSPIHSPVYHPHPGMSGTLPYSRSQSPFSPVVLPRQGYVTIPRRPRVPSWSSAPTPTPMGGDSMFKFEPVYDNLGPRTTADGSSVLSLNKSVSADPANQAPSSIRSRPLPPTPGYHSGALPAYYAPIEEQEGQPSPALITANPGTRGSLRRSTPNINVTLSPNLAPQVVASSRSSKQDKVNDPSSGRQRDSWAGRSVPEGASLNRREEEPGTSNKRNSLVGSPPGSFLPNGHSREVKVPPKPPPKPKKKNVESVSGPLFEDEGEDGTEV</sequence>
<evidence type="ECO:0000256" key="3">
    <source>
        <dbReference type="ARBA" id="ARBA00022737"/>
    </source>
</evidence>
<protein>
    <submittedName>
        <fullName evidence="10">Leucine-rich repeat-containing protein 24</fullName>
    </submittedName>
</protein>
<feature type="compositionally biased region" description="Polar residues" evidence="6">
    <location>
        <begin position="545"/>
        <end position="562"/>
    </location>
</feature>
<keyword evidence="7" id="KW-0472">Membrane</keyword>
<dbReference type="Proteomes" id="UP000027135">
    <property type="component" value="Unassembled WGS sequence"/>
</dbReference>
<dbReference type="Gene3D" id="3.80.10.10">
    <property type="entry name" value="Ribonuclease Inhibitor"/>
    <property type="match status" value="2"/>
</dbReference>
<dbReference type="InterPro" id="IPR036179">
    <property type="entry name" value="Ig-like_dom_sf"/>
</dbReference>
<evidence type="ECO:0000256" key="4">
    <source>
        <dbReference type="ARBA" id="ARBA00023157"/>
    </source>
</evidence>
<dbReference type="SMART" id="SM00409">
    <property type="entry name" value="IG"/>
    <property type="match status" value="1"/>
</dbReference>
<feature type="compositionally biased region" description="Basic and acidic residues" evidence="6">
    <location>
        <begin position="747"/>
        <end position="764"/>
    </location>
</feature>
<evidence type="ECO:0000313" key="10">
    <source>
        <dbReference type="EMBL" id="KDR20196.1"/>
    </source>
</evidence>
<dbReference type="Gene3D" id="2.60.40.10">
    <property type="entry name" value="Immunoglobulins"/>
    <property type="match status" value="1"/>
</dbReference>
<dbReference type="PROSITE" id="PS51450">
    <property type="entry name" value="LRR"/>
    <property type="match status" value="1"/>
</dbReference>
<feature type="compositionally biased region" description="Basic and acidic residues" evidence="6">
    <location>
        <begin position="499"/>
        <end position="509"/>
    </location>
</feature>
<dbReference type="FunCoup" id="A0A067RKY8">
    <property type="interactions" value="147"/>
</dbReference>
<keyword evidence="11" id="KW-1185">Reference proteome</keyword>
<feature type="signal peptide" evidence="8">
    <location>
        <begin position="1"/>
        <end position="21"/>
    </location>
</feature>
<feature type="compositionally biased region" description="Polar residues" evidence="6">
    <location>
        <begin position="783"/>
        <end position="792"/>
    </location>
</feature>
<proteinExistence type="predicted"/>
<dbReference type="InterPro" id="IPR032675">
    <property type="entry name" value="LRR_dom_sf"/>
</dbReference>
<evidence type="ECO:0000259" key="9">
    <source>
        <dbReference type="PROSITE" id="PS50835"/>
    </source>
</evidence>
<dbReference type="SMART" id="SM00408">
    <property type="entry name" value="IGc2"/>
    <property type="match status" value="1"/>
</dbReference>
<feature type="transmembrane region" description="Helical" evidence="7">
    <location>
        <begin position="385"/>
        <end position="409"/>
    </location>
</feature>
<keyword evidence="2 8" id="KW-0732">Signal</keyword>
<dbReference type="FunFam" id="2.60.40.10:FF:000032">
    <property type="entry name" value="palladin isoform X1"/>
    <property type="match status" value="1"/>
</dbReference>
<dbReference type="FunFam" id="3.80.10.10:FF:000082">
    <property type="entry name" value="Leucine-rich repeat-containing 24"/>
    <property type="match status" value="1"/>
</dbReference>
<feature type="compositionally biased region" description="Polar residues" evidence="6">
    <location>
        <begin position="591"/>
        <end position="600"/>
    </location>
</feature>
<feature type="compositionally biased region" description="Polar residues" evidence="6">
    <location>
        <begin position="510"/>
        <end position="521"/>
    </location>
</feature>
<dbReference type="PANTHER" id="PTHR24369:SF210">
    <property type="entry name" value="CHAOPTIN-RELATED"/>
    <property type="match status" value="1"/>
</dbReference>
<evidence type="ECO:0000256" key="1">
    <source>
        <dbReference type="ARBA" id="ARBA00022614"/>
    </source>
</evidence>
<dbReference type="InterPro" id="IPR003591">
    <property type="entry name" value="Leu-rich_rpt_typical-subtyp"/>
</dbReference>
<dbReference type="InterPro" id="IPR003599">
    <property type="entry name" value="Ig_sub"/>
</dbReference>
<keyword evidence="5" id="KW-0393">Immunoglobulin domain</keyword>
<gene>
    <name evidence="10" type="ORF">L798_05675</name>
</gene>
<dbReference type="InParanoid" id="A0A067RKY8"/>
<evidence type="ECO:0000256" key="2">
    <source>
        <dbReference type="ARBA" id="ARBA00022729"/>
    </source>
</evidence>
<feature type="region of interest" description="Disordered" evidence="6">
    <location>
        <begin position="418"/>
        <end position="437"/>
    </location>
</feature>
<dbReference type="SMART" id="SM00082">
    <property type="entry name" value="LRRCT"/>
    <property type="match status" value="1"/>
</dbReference>
<dbReference type="GO" id="GO:0005886">
    <property type="term" value="C:plasma membrane"/>
    <property type="evidence" value="ECO:0007669"/>
    <property type="project" value="TreeGrafter"/>
</dbReference>
<dbReference type="InterPro" id="IPR007110">
    <property type="entry name" value="Ig-like_dom"/>
</dbReference>
<keyword evidence="3" id="KW-0677">Repeat</keyword>
<dbReference type="SUPFAM" id="SSF48726">
    <property type="entry name" value="Immunoglobulin"/>
    <property type="match status" value="1"/>
</dbReference>
<dbReference type="SUPFAM" id="SSF52058">
    <property type="entry name" value="L domain-like"/>
    <property type="match status" value="1"/>
</dbReference>
<dbReference type="OrthoDB" id="5954366at2759"/>
<feature type="compositionally biased region" description="Polar residues" evidence="6">
    <location>
        <begin position="714"/>
        <end position="746"/>
    </location>
</feature>
<dbReference type="Pfam" id="PF13927">
    <property type="entry name" value="Ig_3"/>
    <property type="match status" value="1"/>
</dbReference>
<dbReference type="AlphaFoldDB" id="A0A067RKY8"/>
<feature type="region of interest" description="Disordered" evidence="6">
    <location>
        <begin position="499"/>
        <end position="600"/>
    </location>
</feature>
<dbReference type="eggNOG" id="KOG0619">
    <property type="taxonomic scope" value="Eukaryota"/>
</dbReference>
<dbReference type="InterPro" id="IPR001611">
    <property type="entry name" value="Leu-rich_rpt"/>
</dbReference>
<keyword evidence="7" id="KW-0812">Transmembrane</keyword>
<feature type="compositionally biased region" description="Acidic residues" evidence="6">
    <location>
        <begin position="831"/>
        <end position="841"/>
    </location>
</feature>